<keyword evidence="2" id="KW-0812">Transmembrane</keyword>
<dbReference type="Proteomes" id="UP000598032">
    <property type="component" value="Unassembled WGS sequence"/>
</dbReference>
<feature type="compositionally biased region" description="Low complexity" evidence="1">
    <location>
        <begin position="164"/>
        <end position="181"/>
    </location>
</feature>
<evidence type="ECO:0000313" key="4">
    <source>
        <dbReference type="Proteomes" id="UP000598032"/>
    </source>
</evidence>
<comment type="caution">
    <text evidence="3">The sequence shown here is derived from an EMBL/GenBank/DDBJ whole genome shotgun (WGS) entry which is preliminary data.</text>
</comment>
<feature type="transmembrane region" description="Helical" evidence="2">
    <location>
        <begin position="37"/>
        <end position="60"/>
    </location>
</feature>
<keyword evidence="4" id="KW-1185">Reference proteome</keyword>
<feature type="compositionally biased region" description="Polar residues" evidence="1">
    <location>
        <begin position="187"/>
        <end position="202"/>
    </location>
</feature>
<name>A0ABM8NDD5_9BURK</name>
<feature type="compositionally biased region" description="Polar residues" evidence="1">
    <location>
        <begin position="99"/>
        <end position="126"/>
    </location>
</feature>
<evidence type="ECO:0000256" key="2">
    <source>
        <dbReference type="SAM" id="Phobius"/>
    </source>
</evidence>
<keyword evidence="2" id="KW-0472">Membrane</keyword>
<dbReference type="EMBL" id="CAJHCP010000002">
    <property type="protein sequence ID" value="CAD6518444.1"/>
    <property type="molecule type" value="Genomic_DNA"/>
</dbReference>
<feature type="region of interest" description="Disordered" evidence="1">
    <location>
        <begin position="164"/>
        <end position="234"/>
    </location>
</feature>
<feature type="compositionally biased region" description="Low complexity" evidence="1">
    <location>
        <begin position="217"/>
        <end position="227"/>
    </location>
</feature>
<evidence type="ECO:0000256" key="1">
    <source>
        <dbReference type="SAM" id="MobiDB-lite"/>
    </source>
</evidence>
<evidence type="ECO:0008006" key="5">
    <source>
        <dbReference type="Google" id="ProtNLM"/>
    </source>
</evidence>
<evidence type="ECO:0000313" key="3">
    <source>
        <dbReference type="EMBL" id="CAD6518444.1"/>
    </source>
</evidence>
<feature type="region of interest" description="Disordered" evidence="1">
    <location>
        <begin position="99"/>
        <end position="137"/>
    </location>
</feature>
<feature type="region of interest" description="Disordered" evidence="1">
    <location>
        <begin position="1"/>
        <end position="27"/>
    </location>
</feature>
<proteinExistence type="predicted"/>
<reference evidence="3 4" key="1">
    <citation type="submission" date="2020-10" db="EMBL/GenBank/DDBJ databases">
        <authorList>
            <person name="Peeters C."/>
        </authorList>
    </citation>
    <scope>NUCLEOTIDE SEQUENCE [LARGE SCALE GENOMIC DNA]</scope>
    <source>
        <strain evidence="3 4">LMG 28140</strain>
    </source>
</reference>
<accession>A0ABM8NDD5</accession>
<keyword evidence="2" id="KW-1133">Transmembrane helix</keyword>
<dbReference type="RefSeq" id="WP_201641259.1">
    <property type="nucleotide sequence ID" value="NZ_CAJHCP010000002.1"/>
</dbReference>
<sequence>MFNDNHLPQSEGNGAHAEPPAEGPRDASAYAPRVSRLALCVTAASALALGVVGTVAYGVWFNHDQQAYVEAIANARQSLGMRAGVSGLPASQVVSAEAATSTVPGSASTTDSERASSNSDPTQQVEQQEEGNKQAVWSGQVAPAWATANPPAGLAVARLAAPGATSASPATSGAPASNAASLHSSRHATGSSDSTAPQSAASRSVKDTRAQQERRIAAANARQSARQNARHPPNLFARMGQFFRRVSYRQHGGGNQQQQDLYSHP</sequence>
<feature type="compositionally biased region" description="Polar residues" evidence="1">
    <location>
        <begin position="1"/>
        <end position="12"/>
    </location>
</feature>
<feature type="compositionally biased region" description="Basic and acidic residues" evidence="1">
    <location>
        <begin position="204"/>
        <end position="216"/>
    </location>
</feature>
<organism evidence="3 4">
    <name type="scientific">Paraburkholderia metrosideri</name>
    <dbReference type="NCBI Taxonomy" id="580937"/>
    <lineage>
        <taxon>Bacteria</taxon>
        <taxon>Pseudomonadati</taxon>
        <taxon>Pseudomonadota</taxon>
        <taxon>Betaproteobacteria</taxon>
        <taxon>Burkholderiales</taxon>
        <taxon>Burkholderiaceae</taxon>
        <taxon>Paraburkholderia</taxon>
    </lineage>
</organism>
<protein>
    <recommendedName>
        <fullName evidence="5">Transmembrane protein</fullName>
    </recommendedName>
</protein>
<gene>
    <name evidence="3" type="ORF">LMG28140_01095</name>
</gene>